<sequence>MADGVLMELNANASAARARFILIMIGLLPKMK</sequence>
<gene>
    <name evidence="1" type="ORF">AMST5_00775</name>
</gene>
<proteinExistence type="predicted"/>
<dbReference type="EMBL" id="OY288114">
    <property type="protein sequence ID" value="CAJ0854807.1"/>
    <property type="molecule type" value="Genomic_DNA"/>
</dbReference>
<accession>A0AA48RC43</accession>
<organism evidence="1">
    <name type="scientific">freshwater sediment metagenome</name>
    <dbReference type="NCBI Taxonomy" id="556182"/>
    <lineage>
        <taxon>unclassified sequences</taxon>
        <taxon>metagenomes</taxon>
        <taxon>ecological metagenomes</taxon>
    </lineage>
</organism>
<protein>
    <submittedName>
        <fullName evidence="1">Uncharacterized protein</fullName>
    </submittedName>
</protein>
<name>A0AA48RC43_9ZZZZ</name>
<reference evidence="1" key="1">
    <citation type="submission" date="2023-07" db="EMBL/GenBank/DDBJ databases">
        <authorList>
            <person name="Pelsma A.J. K."/>
        </authorList>
    </citation>
    <scope>NUCLEOTIDE SEQUENCE</scope>
</reference>
<evidence type="ECO:0000313" key="1">
    <source>
        <dbReference type="EMBL" id="CAJ0854807.1"/>
    </source>
</evidence>
<dbReference type="AlphaFoldDB" id="A0AA48RC43"/>